<name>A0AAV5IV25_9ROSI</name>
<protein>
    <submittedName>
        <fullName evidence="2">Uncharacterized protein</fullName>
    </submittedName>
</protein>
<evidence type="ECO:0000313" key="3">
    <source>
        <dbReference type="Proteomes" id="UP001054252"/>
    </source>
</evidence>
<gene>
    <name evidence="2" type="ORF">SLEP1_g15023</name>
</gene>
<evidence type="ECO:0000256" key="1">
    <source>
        <dbReference type="SAM" id="MobiDB-lite"/>
    </source>
</evidence>
<dbReference type="EMBL" id="BPVZ01000019">
    <property type="protein sequence ID" value="GKV02607.1"/>
    <property type="molecule type" value="Genomic_DNA"/>
</dbReference>
<sequence length="283" mass="31828">MMTMWRLTRMPPVNDEEGPFGDTRFTCERLRATGRLVSPRDVANSPAKSRSKVSPAKSRNRVSLAKSKGRISPVKSENRAFPAKSRSRVSPTKTKSRVSPAKSGNRASLAKTENKISPAKPERWHCCNFWVDGSDVHSGLMGRFGFAGSSDGLETVYLWEFLWPYEIPFLGKCLSAAGKIKFVQDFGRFPRVAQDIGIFSSHLCIEYGCKLLMVTKTASLVGFERDSKLLVGIKQYSFRDQVYLHVFTTHPFMVKSGNIASTKLHWCEYLASPNRQRSPIYTC</sequence>
<dbReference type="AlphaFoldDB" id="A0AAV5IV25"/>
<evidence type="ECO:0000313" key="2">
    <source>
        <dbReference type="EMBL" id="GKV02607.1"/>
    </source>
</evidence>
<dbReference type="Proteomes" id="UP001054252">
    <property type="component" value="Unassembled WGS sequence"/>
</dbReference>
<feature type="region of interest" description="Disordered" evidence="1">
    <location>
        <begin position="39"/>
        <end position="116"/>
    </location>
</feature>
<keyword evidence="3" id="KW-1185">Reference proteome</keyword>
<proteinExistence type="predicted"/>
<organism evidence="2 3">
    <name type="scientific">Rubroshorea leprosula</name>
    <dbReference type="NCBI Taxonomy" id="152421"/>
    <lineage>
        <taxon>Eukaryota</taxon>
        <taxon>Viridiplantae</taxon>
        <taxon>Streptophyta</taxon>
        <taxon>Embryophyta</taxon>
        <taxon>Tracheophyta</taxon>
        <taxon>Spermatophyta</taxon>
        <taxon>Magnoliopsida</taxon>
        <taxon>eudicotyledons</taxon>
        <taxon>Gunneridae</taxon>
        <taxon>Pentapetalae</taxon>
        <taxon>rosids</taxon>
        <taxon>malvids</taxon>
        <taxon>Malvales</taxon>
        <taxon>Dipterocarpaceae</taxon>
        <taxon>Rubroshorea</taxon>
    </lineage>
</organism>
<comment type="caution">
    <text evidence="2">The sequence shown here is derived from an EMBL/GenBank/DDBJ whole genome shotgun (WGS) entry which is preliminary data.</text>
</comment>
<reference evidence="2 3" key="1">
    <citation type="journal article" date="2021" name="Commun. Biol.">
        <title>The genome of Shorea leprosula (Dipterocarpaceae) highlights the ecological relevance of drought in aseasonal tropical rainforests.</title>
        <authorList>
            <person name="Ng K.K.S."/>
            <person name="Kobayashi M.J."/>
            <person name="Fawcett J.A."/>
            <person name="Hatakeyama M."/>
            <person name="Paape T."/>
            <person name="Ng C.H."/>
            <person name="Ang C.C."/>
            <person name="Tnah L.H."/>
            <person name="Lee C.T."/>
            <person name="Nishiyama T."/>
            <person name="Sese J."/>
            <person name="O'Brien M.J."/>
            <person name="Copetti D."/>
            <person name="Mohd Noor M.I."/>
            <person name="Ong R.C."/>
            <person name="Putra M."/>
            <person name="Sireger I.Z."/>
            <person name="Indrioko S."/>
            <person name="Kosugi Y."/>
            <person name="Izuno A."/>
            <person name="Isagi Y."/>
            <person name="Lee S.L."/>
            <person name="Shimizu K.K."/>
        </authorList>
    </citation>
    <scope>NUCLEOTIDE SEQUENCE [LARGE SCALE GENOMIC DNA]</scope>
    <source>
        <strain evidence="2">214</strain>
    </source>
</reference>
<accession>A0AAV5IV25</accession>